<dbReference type="PANTHER" id="PTHR43394:SF1">
    <property type="entry name" value="ATP-BINDING CASSETTE SUB-FAMILY B MEMBER 10, MITOCHONDRIAL"/>
    <property type="match status" value="1"/>
</dbReference>
<feature type="transmembrane region" description="Helical" evidence="9">
    <location>
        <begin position="67"/>
        <end position="91"/>
    </location>
</feature>
<evidence type="ECO:0000256" key="9">
    <source>
        <dbReference type="SAM" id="Phobius"/>
    </source>
</evidence>
<dbReference type="Gene3D" id="1.20.1560.10">
    <property type="entry name" value="ABC transporter type 1, transmembrane domain"/>
    <property type="match status" value="1"/>
</dbReference>
<keyword evidence="8 9" id="KW-0472">Membrane</keyword>
<dbReference type="PROSITE" id="PS00211">
    <property type="entry name" value="ABC_TRANSPORTER_1"/>
    <property type="match status" value="1"/>
</dbReference>
<dbReference type="InterPro" id="IPR011527">
    <property type="entry name" value="ABC1_TM_dom"/>
</dbReference>
<evidence type="ECO:0000256" key="2">
    <source>
        <dbReference type="ARBA" id="ARBA00022448"/>
    </source>
</evidence>
<proteinExistence type="predicted"/>
<dbReference type="InterPro" id="IPR036640">
    <property type="entry name" value="ABC1_TM_sf"/>
</dbReference>
<keyword evidence="2" id="KW-0813">Transport</keyword>
<comment type="caution">
    <text evidence="12">The sequence shown here is derived from an EMBL/GenBank/DDBJ whole genome shotgun (WGS) entry which is preliminary data.</text>
</comment>
<evidence type="ECO:0000256" key="3">
    <source>
        <dbReference type="ARBA" id="ARBA00022475"/>
    </source>
</evidence>
<sequence length="590" mass="65669">MRKKLLDSFKGWGISWRYISANRQAIVILTWLGLFSALANGSVPYVAGRFFDAIVKPSTVLVWNTNLPFWAVLLFAWGVLQLIALSVDWVWDIKNERFGIGILTDYKADSFSRLLFLSTEFHKGRKTGEVMESINRAGNGLYSIVSRVVVDLAPKFLSIVVGVGFTFYMNKSLAIVLLLGVVLYIFILIRTVPEAVPLQRKTNKSWQKAYGAVHEAVDNIAMVKQFAAEFFERAKARKKFEDAKSIGLTLERIWTNIKFSSRTIVFVVQLIIFILSVLFIQAGLMTIGELLAFNAYSAMVFGPFVILGQNWQTLQNGLVALETAEDVLSLPSEEYEPKGSVVPKVTHGAIEFKNVSFSYKKGNEVLSGVSFTAMPGQMVALVGESGAGKSTLIDLVSAYYFPTKGAVIVDGVRTDKWNLRALRGIIAIVPQEVSLFNDTLEKNLAYGVKKHTKAAIERAVREAHADTFIEKFPKKYAQVVGERGVKLSVGQKQRIAIARAILRNPKILILDEPTSALDSETEKFVTEALDRVMAGRTTFVIAHRLSTVRRADKILVLEGGKIIESGTHDELMSIEGGNYRRRYELHVGLV</sequence>
<feature type="domain" description="ABC transmembrane type-1" evidence="11">
    <location>
        <begin position="32"/>
        <end position="316"/>
    </location>
</feature>
<keyword evidence="4 9" id="KW-0812">Transmembrane</keyword>
<evidence type="ECO:0000256" key="6">
    <source>
        <dbReference type="ARBA" id="ARBA00022840"/>
    </source>
</evidence>
<dbReference type="AlphaFoldDB" id="A0A1G2S813"/>
<dbReference type="FunFam" id="3.40.50.300:FF:000221">
    <property type="entry name" value="Multidrug ABC transporter ATP-binding protein"/>
    <property type="match status" value="1"/>
</dbReference>
<feature type="transmembrane region" description="Helical" evidence="9">
    <location>
        <begin position="144"/>
        <end position="167"/>
    </location>
</feature>
<dbReference type="InterPro" id="IPR027417">
    <property type="entry name" value="P-loop_NTPase"/>
</dbReference>
<evidence type="ECO:0000313" key="12">
    <source>
        <dbReference type="EMBL" id="OHA80712.1"/>
    </source>
</evidence>
<dbReference type="CDD" id="cd07346">
    <property type="entry name" value="ABC_6TM_exporters"/>
    <property type="match status" value="1"/>
</dbReference>
<evidence type="ECO:0000313" key="13">
    <source>
        <dbReference type="Proteomes" id="UP000179118"/>
    </source>
</evidence>
<feature type="transmembrane region" description="Helical" evidence="9">
    <location>
        <begin position="264"/>
        <end position="284"/>
    </location>
</feature>
<evidence type="ECO:0008006" key="14">
    <source>
        <dbReference type="Google" id="ProtNLM"/>
    </source>
</evidence>
<evidence type="ECO:0000256" key="5">
    <source>
        <dbReference type="ARBA" id="ARBA00022741"/>
    </source>
</evidence>
<evidence type="ECO:0000259" key="10">
    <source>
        <dbReference type="PROSITE" id="PS50893"/>
    </source>
</evidence>
<feature type="transmembrane region" description="Helical" evidence="9">
    <location>
        <begin position="25"/>
        <end position="47"/>
    </location>
</feature>
<dbReference type="GO" id="GO:0005886">
    <property type="term" value="C:plasma membrane"/>
    <property type="evidence" value="ECO:0007669"/>
    <property type="project" value="UniProtKB-SubCell"/>
</dbReference>
<dbReference type="InterPro" id="IPR003439">
    <property type="entry name" value="ABC_transporter-like_ATP-bd"/>
</dbReference>
<feature type="transmembrane region" description="Helical" evidence="9">
    <location>
        <begin position="173"/>
        <end position="192"/>
    </location>
</feature>
<evidence type="ECO:0000256" key="4">
    <source>
        <dbReference type="ARBA" id="ARBA00022692"/>
    </source>
</evidence>
<dbReference type="SMART" id="SM00382">
    <property type="entry name" value="AAA"/>
    <property type="match status" value="1"/>
</dbReference>
<gene>
    <name evidence="12" type="ORF">A3D51_01330</name>
</gene>
<feature type="domain" description="ABC transporter" evidence="10">
    <location>
        <begin position="350"/>
        <end position="584"/>
    </location>
</feature>
<dbReference type="GO" id="GO:0015421">
    <property type="term" value="F:ABC-type oligopeptide transporter activity"/>
    <property type="evidence" value="ECO:0007669"/>
    <property type="project" value="TreeGrafter"/>
</dbReference>
<evidence type="ECO:0000256" key="7">
    <source>
        <dbReference type="ARBA" id="ARBA00022989"/>
    </source>
</evidence>
<dbReference type="InterPro" id="IPR039421">
    <property type="entry name" value="Type_1_exporter"/>
</dbReference>
<dbReference type="PROSITE" id="PS50893">
    <property type="entry name" value="ABC_TRANSPORTER_2"/>
    <property type="match status" value="1"/>
</dbReference>
<name>A0A1G2S813_9BACT</name>
<accession>A0A1G2S813</accession>
<dbReference type="GO" id="GO:0016887">
    <property type="term" value="F:ATP hydrolysis activity"/>
    <property type="evidence" value="ECO:0007669"/>
    <property type="project" value="InterPro"/>
</dbReference>
<dbReference type="Pfam" id="PF00005">
    <property type="entry name" value="ABC_tran"/>
    <property type="match status" value="1"/>
</dbReference>
<dbReference type="EMBL" id="MHUT01000016">
    <property type="protein sequence ID" value="OHA80712.1"/>
    <property type="molecule type" value="Genomic_DNA"/>
</dbReference>
<organism evidence="12 13">
    <name type="scientific">Candidatus Yonathbacteria bacterium RIFCSPHIGHO2_02_FULL_44_14</name>
    <dbReference type="NCBI Taxonomy" id="1802724"/>
    <lineage>
        <taxon>Bacteria</taxon>
        <taxon>Candidatus Yonathiibacteriota</taxon>
    </lineage>
</organism>
<dbReference type="SUPFAM" id="SSF52540">
    <property type="entry name" value="P-loop containing nucleoside triphosphate hydrolases"/>
    <property type="match status" value="1"/>
</dbReference>
<evidence type="ECO:0000259" key="11">
    <source>
        <dbReference type="PROSITE" id="PS50929"/>
    </source>
</evidence>
<keyword evidence="7 9" id="KW-1133">Transmembrane helix</keyword>
<dbReference type="Proteomes" id="UP000179118">
    <property type="component" value="Unassembled WGS sequence"/>
</dbReference>
<reference evidence="12 13" key="1">
    <citation type="journal article" date="2016" name="Nat. Commun.">
        <title>Thousands of microbial genomes shed light on interconnected biogeochemical processes in an aquifer system.</title>
        <authorList>
            <person name="Anantharaman K."/>
            <person name="Brown C.T."/>
            <person name="Hug L.A."/>
            <person name="Sharon I."/>
            <person name="Castelle C.J."/>
            <person name="Probst A.J."/>
            <person name="Thomas B.C."/>
            <person name="Singh A."/>
            <person name="Wilkins M.J."/>
            <person name="Karaoz U."/>
            <person name="Brodie E.L."/>
            <person name="Williams K.H."/>
            <person name="Hubbard S.S."/>
            <person name="Banfield J.F."/>
        </authorList>
    </citation>
    <scope>NUCLEOTIDE SEQUENCE [LARGE SCALE GENOMIC DNA]</scope>
</reference>
<evidence type="ECO:0000256" key="8">
    <source>
        <dbReference type="ARBA" id="ARBA00023136"/>
    </source>
</evidence>
<dbReference type="PANTHER" id="PTHR43394">
    <property type="entry name" value="ATP-DEPENDENT PERMEASE MDL1, MITOCHONDRIAL"/>
    <property type="match status" value="1"/>
</dbReference>
<dbReference type="PROSITE" id="PS50929">
    <property type="entry name" value="ABC_TM1F"/>
    <property type="match status" value="1"/>
</dbReference>
<dbReference type="Pfam" id="PF00664">
    <property type="entry name" value="ABC_membrane"/>
    <property type="match status" value="1"/>
</dbReference>
<dbReference type="InterPro" id="IPR017871">
    <property type="entry name" value="ABC_transporter-like_CS"/>
</dbReference>
<dbReference type="Gene3D" id="3.40.50.300">
    <property type="entry name" value="P-loop containing nucleotide triphosphate hydrolases"/>
    <property type="match status" value="1"/>
</dbReference>
<dbReference type="SUPFAM" id="SSF90123">
    <property type="entry name" value="ABC transporter transmembrane region"/>
    <property type="match status" value="1"/>
</dbReference>
<dbReference type="GO" id="GO:0005524">
    <property type="term" value="F:ATP binding"/>
    <property type="evidence" value="ECO:0007669"/>
    <property type="project" value="UniProtKB-KW"/>
</dbReference>
<keyword evidence="6" id="KW-0067">ATP-binding</keyword>
<protein>
    <recommendedName>
        <fullName evidence="14">ABC transporter ATP-binding protein</fullName>
    </recommendedName>
</protein>
<keyword evidence="5" id="KW-0547">Nucleotide-binding</keyword>
<comment type="subcellular location">
    <subcellularLocation>
        <location evidence="1">Cell membrane</location>
        <topology evidence="1">Multi-pass membrane protein</topology>
    </subcellularLocation>
</comment>
<evidence type="ECO:0000256" key="1">
    <source>
        <dbReference type="ARBA" id="ARBA00004651"/>
    </source>
</evidence>
<keyword evidence="3" id="KW-1003">Cell membrane</keyword>
<dbReference type="InterPro" id="IPR003593">
    <property type="entry name" value="AAA+_ATPase"/>
</dbReference>